<dbReference type="InterPro" id="IPR045510">
    <property type="entry name" value="DUF6481"/>
</dbReference>
<evidence type="ECO:0000313" key="3">
    <source>
        <dbReference type="EMBL" id="MFD1194711.1"/>
    </source>
</evidence>
<comment type="caution">
    <text evidence="3">The sequence shown here is derived from an EMBL/GenBank/DDBJ whole genome shotgun (WGS) entry which is preliminary data.</text>
</comment>
<protein>
    <submittedName>
        <fullName evidence="3">DUF6481 family protein</fullName>
    </submittedName>
</protein>
<evidence type="ECO:0000256" key="1">
    <source>
        <dbReference type="SAM" id="Coils"/>
    </source>
</evidence>
<dbReference type="EMBL" id="JBHTKR010000003">
    <property type="protein sequence ID" value="MFD1194711.1"/>
    <property type="molecule type" value="Genomic_DNA"/>
</dbReference>
<feature type="region of interest" description="Disordered" evidence="2">
    <location>
        <begin position="96"/>
        <end position="131"/>
    </location>
</feature>
<dbReference type="Pfam" id="PF20089">
    <property type="entry name" value="DUF6481"/>
    <property type="match status" value="1"/>
</dbReference>
<name>A0ABW3TFC3_9RHOB</name>
<gene>
    <name evidence="3" type="ORF">ACFQ3C_08505</name>
</gene>
<keyword evidence="1" id="KW-0175">Coiled coil</keyword>
<organism evidence="3 4">
    <name type="scientific">Seohaeicola saemankumensis</name>
    <dbReference type="NCBI Taxonomy" id="481181"/>
    <lineage>
        <taxon>Bacteria</taxon>
        <taxon>Pseudomonadati</taxon>
        <taxon>Pseudomonadota</taxon>
        <taxon>Alphaproteobacteria</taxon>
        <taxon>Rhodobacterales</taxon>
        <taxon>Roseobacteraceae</taxon>
        <taxon>Seohaeicola</taxon>
    </lineage>
</organism>
<proteinExistence type="predicted"/>
<feature type="compositionally biased region" description="Basic and acidic residues" evidence="2">
    <location>
        <begin position="108"/>
        <end position="123"/>
    </location>
</feature>
<reference evidence="4" key="1">
    <citation type="journal article" date="2019" name="Int. J. Syst. Evol. Microbiol.">
        <title>The Global Catalogue of Microorganisms (GCM) 10K type strain sequencing project: providing services to taxonomists for standard genome sequencing and annotation.</title>
        <authorList>
            <consortium name="The Broad Institute Genomics Platform"/>
            <consortium name="The Broad Institute Genome Sequencing Center for Infectious Disease"/>
            <person name="Wu L."/>
            <person name="Ma J."/>
        </authorList>
    </citation>
    <scope>NUCLEOTIDE SEQUENCE [LARGE SCALE GENOMIC DNA]</scope>
    <source>
        <strain evidence="4">CCUG 55328</strain>
    </source>
</reference>
<dbReference type="Proteomes" id="UP001597151">
    <property type="component" value="Unassembled WGS sequence"/>
</dbReference>
<sequence length="131" mass="15129">MTSLKTNDFADRRSSAMAAKAEILKAYRAKMDEDEPGRVARLEERMAIAAARDERHKERDRLKAEARELHEAEERRKAEEVAYLDAANVAARAKVEAEQKSDNMIARVIKDEAERKADRDTRYANRKARQR</sequence>
<accession>A0ABW3TFC3</accession>
<feature type="coiled-coil region" evidence="1">
    <location>
        <begin position="39"/>
        <end position="82"/>
    </location>
</feature>
<keyword evidence="4" id="KW-1185">Reference proteome</keyword>
<evidence type="ECO:0000256" key="2">
    <source>
        <dbReference type="SAM" id="MobiDB-lite"/>
    </source>
</evidence>
<dbReference type="RefSeq" id="WP_380790534.1">
    <property type="nucleotide sequence ID" value="NZ_JBHTKR010000003.1"/>
</dbReference>
<evidence type="ECO:0000313" key="4">
    <source>
        <dbReference type="Proteomes" id="UP001597151"/>
    </source>
</evidence>